<proteinExistence type="predicted"/>
<protein>
    <recommendedName>
        <fullName evidence="3">Tetratricopeptide repeat protein</fullName>
    </recommendedName>
</protein>
<dbReference type="RefSeq" id="WP_135110778.1">
    <property type="nucleotide sequence ID" value="NZ_SRHY01000028.1"/>
</dbReference>
<dbReference type="OrthoDB" id="9992032at2"/>
<evidence type="ECO:0000313" key="1">
    <source>
        <dbReference type="EMBL" id="TFJ92171.1"/>
    </source>
</evidence>
<name>A0A4Y9ACS6_9BACI</name>
<dbReference type="EMBL" id="SRHY01000028">
    <property type="protein sequence ID" value="TFJ92171.1"/>
    <property type="molecule type" value="Genomic_DNA"/>
</dbReference>
<gene>
    <name evidence="1" type="ORF">E4U82_13920</name>
</gene>
<evidence type="ECO:0008006" key="3">
    <source>
        <dbReference type="Google" id="ProtNLM"/>
    </source>
</evidence>
<sequence length="82" mass="9444">MTESEENRYFMYSLTEALGLYMEGEYKKAALHLENAIKSANELHAQQKEQEQINEAKRILESINPTLDANAIVEKYKDSGYV</sequence>
<dbReference type="AlphaFoldDB" id="A0A4Y9ACS6"/>
<accession>A0A4Y9ACS6</accession>
<comment type="caution">
    <text evidence="1">The sequence shown here is derived from an EMBL/GenBank/DDBJ whole genome shotgun (WGS) entry which is preliminary data.</text>
</comment>
<dbReference type="Proteomes" id="UP000298484">
    <property type="component" value="Unassembled WGS sequence"/>
</dbReference>
<evidence type="ECO:0000313" key="2">
    <source>
        <dbReference type="Proteomes" id="UP000298484"/>
    </source>
</evidence>
<keyword evidence="2" id="KW-1185">Reference proteome</keyword>
<reference evidence="1 2" key="1">
    <citation type="submission" date="2019-03" db="EMBL/GenBank/DDBJ databases">
        <title>Genome sequence of Lentibacillus salicampi ATCC BAA-719.</title>
        <authorList>
            <person name="Maclea K.S."/>
            <person name="Simoes Junior M."/>
        </authorList>
    </citation>
    <scope>NUCLEOTIDE SEQUENCE [LARGE SCALE GENOMIC DNA]</scope>
    <source>
        <strain evidence="1 2">ATCC BAA-719</strain>
    </source>
</reference>
<organism evidence="1 2">
    <name type="scientific">Lentibacillus salicampi</name>
    <dbReference type="NCBI Taxonomy" id="175306"/>
    <lineage>
        <taxon>Bacteria</taxon>
        <taxon>Bacillati</taxon>
        <taxon>Bacillota</taxon>
        <taxon>Bacilli</taxon>
        <taxon>Bacillales</taxon>
        <taxon>Bacillaceae</taxon>
        <taxon>Lentibacillus</taxon>
    </lineage>
</organism>